<evidence type="ECO:0000256" key="1">
    <source>
        <dbReference type="SAM" id="MobiDB-lite"/>
    </source>
</evidence>
<evidence type="ECO:0000313" key="3">
    <source>
        <dbReference type="Proteomes" id="UP000643279"/>
    </source>
</evidence>
<evidence type="ECO:0000313" key="2">
    <source>
        <dbReference type="EMBL" id="GGI03185.1"/>
    </source>
</evidence>
<proteinExistence type="predicted"/>
<keyword evidence="3" id="KW-1185">Reference proteome</keyword>
<feature type="compositionally biased region" description="Low complexity" evidence="1">
    <location>
        <begin position="28"/>
        <end position="40"/>
    </location>
</feature>
<reference evidence="3" key="1">
    <citation type="journal article" date="2019" name="Int. J. Syst. Evol. Microbiol.">
        <title>The Global Catalogue of Microorganisms (GCM) 10K type strain sequencing project: providing services to taxonomists for standard genome sequencing and annotation.</title>
        <authorList>
            <consortium name="The Broad Institute Genomics Platform"/>
            <consortium name="The Broad Institute Genome Sequencing Center for Infectious Disease"/>
            <person name="Wu L."/>
            <person name="Ma J."/>
        </authorList>
    </citation>
    <scope>NUCLEOTIDE SEQUENCE [LARGE SCALE GENOMIC DNA]</scope>
    <source>
        <strain evidence="3">CGMCC 1.12778</strain>
    </source>
</reference>
<gene>
    <name evidence="2" type="ORF">GCM10007170_46580</name>
</gene>
<dbReference type="EMBL" id="BMFW01000063">
    <property type="protein sequence ID" value="GGI03185.1"/>
    <property type="molecule type" value="Genomic_DNA"/>
</dbReference>
<comment type="caution">
    <text evidence="2">The sequence shown here is derived from an EMBL/GenBank/DDBJ whole genome shotgun (WGS) entry which is preliminary data.</text>
</comment>
<sequence length="64" mass="6404">MSEVAADSFGIAACVGPGRGVGRLNQGTTDETASAATDTSMIHPGLIRSQSLGEATRIISPTTA</sequence>
<dbReference type="Proteomes" id="UP000643279">
    <property type="component" value="Unassembled WGS sequence"/>
</dbReference>
<feature type="region of interest" description="Disordered" evidence="1">
    <location>
        <begin position="20"/>
        <end position="47"/>
    </location>
</feature>
<protein>
    <submittedName>
        <fullName evidence="2">Uncharacterized protein</fullName>
    </submittedName>
</protein>
<accession>A0ABQ2B1C2</accession>
<name>A0ABQ2B1C2_9MICC</name>
<organism evidence="2 3">
    <name type="scientific">Arthrobacter liuii</name>
    <dbReference type="NCBI Taxonomy" id="1476996"/>
    <lineage>
        <taxon>Bacteria</taxon>
        <taxon>Bacillati</taxon>
        <taxon>Actinomycetota</taxon>
        <taxon>Actinomycetes</taxon>
        <taxon>Micrococcales</taxon>
        <taxon>Micrococcaceae</taxon>
        <taxon>Arthrobacter</taxon>
    </lineage>
</organism>